<proteinExistence type="predicted"/>
<dbReference type="GO" id="GO:0016020">
    <property type="term" value="C:membrane"/>
    <property type="evidence" value="ECO:0007669"/>
    <property type="project" value="UniProtKB-SubCell"/>
</dbReference>
<protein>
    <recommendedName>
        <fullName evidence="6">G-protein coupled receptors family 1 profile domain-containing protein</fullName>
    </recommendedName>
</protein>
<dbReference type="AlphaFoldDB" id="A0A5J4P4W4"/>
<evidence type="ECO:0000256" key="3">
    <source>
        <dbReference type="ARBA" id="ARBA00022989"/>
    </source>
</evidence>
<feature type="transmembrane region" description="Helical" evidence="5">
    <location>
        <begin position="202"/>
        <end position="225"/>
    </location>
</feature>
<name>A0A5J4P4W4_9TREM</name>
<keyword evidence="3 5" id="KW-1133">Transmembrane helix</keyword>
<dbReference type="InterPro" id="IPR017452">
    <property type="entry name" value="GPCR_Rhodpsn_7TM"/>
</dbReference>
<feature type="transmembrane region" description="Helical" evidence="5">
    <location>
        <begin position="47"/>
        <end position="67"/>
    </location>
</feature>
<feature type="transmembrane region" description="Helical" evidence="5">
    <location>
        <begin position="122"/>
        <end position="140"/>
    </location>
</feature>
<dbReference type="SUPFAM" id="SSF81321">
    <property type="entry name" value="Family A G protein-coupled receptor-like"/>
    <property type="match status" value="1"/>
</dbReference>
<dbReference type="PROSITE" id="PS50262">
    <property type="entry name" value="G_PROTEIN_RECEP_F1_2"/>
    <property type="match status" value="1"/>
</dbReference>
<dbReference type="PANTHER" id="PTHR46641">
    <property type="entry name" value="FMRFAMIDE RECEPTOR-RELATED"/>
    <property type="match status" value="1"/>
</dbReference>
<dbReference type="EMBL" id="QNGE01000034">
    <property type="protein sequence ID" value="KAA3682298.1"/>
    <property type="molecule type" value="Genomic_DNA"/>
</dbReference>
<evidence type="ECO:0000313" key="8">
    <source>
        <dbReference type="Proteomes" id="UP000324629"/>
    </source>
</evidence>
<evidence type="ECO:0000256" key="4">
    <source>
        <dbReference type="ARBA" id="ARBA00023136"/>
    </source>
</evidence>
<keyword evidence="4 5" id="KW-0472">Membrane</keyword>
<dbReference type="InterPro" id="IPR052954">
    <property type="entry name" value="GPCR-Ligand_Int"/>
</dbReference>
<keyword evidence="8" id="KW-1185">Reference proteome</keyword>
<feature type="transmembrane region" description="Helical" evidence="5">
    <location>
        <begin position="333"/>
        <end position="357"/>
    </location>
</feature>
<comment type="subcellular location">
    <subcellularLocation>
        <location evidence="1">Membrane</location>
    </subcellularLocation>
</comment>
<organism evidence="7 8">
    <name type="scientific">Paragonimus westermani</name>
    <dbReference type="NCBI Taxonomy" id="34504"/>
    <lineage>
        <taxon>Eukaryota</taxon>
        <taxon>Metazoa</taxon>
        <taxon>Spiralia</taxon>
        <taxon>Lophotrochozoa</taxon>
        <taxon>Platyhelminthes</taxon>
        <taxon>Trematoda</taxon>
        <taxon>Digenea</taxon>
        <taxon>Plagiorchiida</taxon>
        <taxon>Troglotremata</taxon>
        <taxon>Troglotrematidae</taxon>
        <taxon>Paragonimus</taxon>
    </lineage>
</organism>
<sequence>MFDEHLLESDFNDSFTENLWVANITFALNLLGSYGDLVKPYLLFKHFVTVPVTLISIVCIIITIVVLTRRGIWRPAITYLVVLATVDLLIMILLCVLSLDYFLLPLFNTKMYVAAENVLSEIVDTLLFISNWLTVILATERYIVIGYPTHSRRITQRHRRLVVLITVLLSTLIKIPGFLFLASSEPLETQVVLPFTRKFYVWFVQTVLFLIVPFVLLTFVNIRLIQAVRHSWKPLKLASEYGTSHTPKDSQVSPDVFDKNSGVKDRHNYMQVSSLIRVAQQSYFVPTNKNSRALTVVPCAEKRTREIPVKTRERESMVVHPQMTRSCREERKITVTLVCLFVTFFIFQGPFILTSVITRFTLLHRWEPTSISSANPKHPMVDSACNGSNFTPCLLKSVNFEVYLTPLSILALALKSDLYFLFYCWFCARFLNSLRRLLCSKKLRRFVNQLRHRCFSLSAKIGSTNSKSNRKLVLERGNLPYHCYDRCVRLQTNCKHICSNQALKNNKGFRNVMEDRKITLTMPFVLSPEKRFTKNYWHRNCSSVFGSFDAKAIKFCSAKNSAVDTNLIYFTLPPSCYCSQRRIVVTSHRFPFDSPIRDLRLGVIRRQQKDHLKSNLQIKFKQFLSQNTPRTNNNTRLQPQSTIRGKKATAFLKSTSSSSVTISSKHRYGMNKINSLSAIFAKSHLTESQCLSPPLEQALAVDCLKCATLTASTDVLSRMAISLAEESQSPNDCDRELELKPVKNTWSI</sequence>
<dbReference type="Proteomes" id="UP000324629">
    <property type="component" value="Unassembled WGS sequence"/>
</dbReference>
<evidence type="ECO:0000256" key="2">
    <source>
        <dbReference type="ARBA" id="ARBA00022692"/>
    </source>
</evidence>
<feature type="transmembrane region" description="Helical" evidence="5">
    <location>
        <begin position="161"/>
        <end position="182"/>
    </location>
</feature>
<comment type="caution">
    <text evidence="7">The sequence shown here is derived from an EMBL/GenBank/DDBJ whole genome shotgun (WGS) entry which is preliminary data.</text>
</comment>
<feature type="transmembrane region" description="Helical" evidence="5">
    <location>
        <begin position="79"/>
        <end position="102"/>
    </location>
</feature>
<keyword evidence="2 5" id="KW-0812">Transmembrane</keyword>
<dbReference type="Gene3D" id="1.20.1070.10">
    <property type="entry name" value="Rhodopsin 7-helix transmembrane proteins"/>
    <property type="match status" value="1"/>
</dbReference>
<evidence type="ECO:0000256" key="5">
    <source>
        <dbReference type="SAM" id="Phobius"/>
    </source>
</evidence>
<evidence type="ECO:0000256" key="1">
    <source>
        <dbReference type="ARBA" id="ARBA00004370"/>
    </source>
</evidence>
<gene>
    <name evidence="7" type="ORF">DEA37_0010682</name>
</gene>
<dbReference type="InterPro" id="IPR000276">
    <property type="entry name" value="GPCR_Rhodpsn"/>
</dbReference>
<dbReference type="Pfam" id="PF00001">
    <property type="entry name" value="7tm_1"/>
    <property type="match status" value="1"/>
</dbReference>
<dbReference type="PANTHER" id="PTHR46641:SF2">
    <property type="entry name" value="FMRFAMIDE RECEPTOR"/>
    <property type="match status" value="1"/>
</dbReference>
<dbReference type="GO" id="GO:0004930">
    <property type="term" value="F:G protein-coupled receptor activity"/>
    <property type="evidence" value="ECO:0007669"/>
    <property type="project" value="InterPro"/>
</dbReference>
<evidence type="ECO:0000259" key="6">
    <source>
        <dbReference type="PROSITE" id="PS50262"/>
    </source>
</evidence>
<reference evidence="7 8" key="1">
    <citation type="journal article" date="2019" name="Gigascience">
        <title>Whole-genome sequence of the oriental lung fluke Paragonimus westermani.</title>
        <authorList>
            <person name="Oey H."/>
            <person name="Zakrzewski M."/>
            <person name="Narain K."/>
            <person name="Devi K.R."/>
            <person name="Agatsuma T."/>
            <person name="Nawaratna S."/>
            <person name="Gobert G.N."/>
            <person name="Jones M.K."/>
            <person name="Ragan M.A."/>
            <person name="McManus D.P."/>
            <person name="Krause L."/>
        </authorList>
    </citation>
    <scope>NUCLEOTIDE SEQUENCE [LARGE SCALE GENOMIC DNA]</scope>
    <source>
        <strain evidence="7 8">IND2009</strain>
    </source>
</reference>
<accession>A0A5J4P4W4</accession>
<dbReference type="PRINTS" id="PR00237">
    <property type="entry name" value="GPCRRHODOPSN"/>
</dbReference>
<feature type="domain" description="G-protein coupled receptors family 1 profile" evidence="6">
    <location>
        <begin position="58"/>
        <end position="403"/>
    </location>
</feature>
<evidence type="ECO:0000313" key="7">
    <source>
        <dbReference type="EMBL" id="KAA3682298.1"/>
    </source>
</evidence>